<accession>A0A9D6Z0Q6</accession>
<dbReference type="AlphaFoldDB" id="A0A9D6Z0Q6"/>
<dbReference type="EMBL" id="JACRDE010000316">
    <property type="protein sequence ID" value="MBI5250198.1"/>
    <property type="molecule type" value="Genomic_DNA"/>
</dbReference>
<protein>
    <submittedName>
        <fullName evidence="1">Uncharacterized protein</fullName>
    </submittedName>
</protein>
<comment type="caution">
    <text evidence="1">The sequence shown here is derived from an EMBL/GenBank/DDBJ whole genome shotgun (WGS) entry which is preliminary data.</text>
</comment>
<name>A0A9D6Z0Q6_9BACT</name>
<evidence type="ECO:0000313" key="2">
    <source>
        <dbReference type="Proteomes" id="UP000807825"/>
    </source>
</evidence>
<organism evidence="1 2">
    <name type="scientific">Desulfomonile tiedjei</name>
    <dbReference type="NCBI Taxonomy" id="2358"/>
    <lineage>
        <taxon>Bacteria</taxon>
        <taxon>Pseudomonadati</taxon>
        <taxon>Thermodesulfobacteriota</taxon>
        <taxon>Desulfomonilia</taxon>
        <taxon>Desulfomonilales</taxon>
        <taxon>Desulfomonilaceae</taxon>
        <taxon>Desulfomonile</taxon>
    </lineage>
</organism>
<reference evidence="1" key="1">
    <citation type="submission" date="2020-07" db="EMBL/GenBank/DDBJ databases">
        <title>Huge and variable diversity of episymbiotic CPR bacteria and DPANN archaea in groundwater ecosystems.</title>
        <authorList>
            <person name="He C.Y."/>
            <person name="Keren R."/>
            <person name="Whittaker M."/>
            <person name="Farag I.F."/>
            <person name="Doudna J."/>
            <person name="Cate J.H.D."/>
            <person name="Banfield J.F."/>
        </authorList>
    </citation>
    <scope>NUCLEOTIDE SEQUENCE</scope>
    <source>
        <strain evidence="1">NC_groundwater_1664_Pr3_B-0.1um_52_9</strain>
    </source>
</reference>
<dbReference type="Proteomes" id="UP000807825">
    <property type="component" value="Unassembled WGS sequence"/>
</dbReference>
<evidence type="ECO:0000313" key="1">
    <source>
        <dbReference type="EMBL" id="MBI5250198.1"/>
    </source>
</evidence>
<gene>
    <name evidence="1" type="ORF">HY912_11950</name>
</gene>
<sequence>MTEKNFSEEVRYLLNRKLRDVSDRRKAELFGVSPASIGNYKDPEGERTPRGPKAKLFKEAIAFTNEWGDQRWGGDPMWEFLCESDCLELWDRLREHIESIRAQEHGHEVDDLHERVFEGLTNDALGRMESFVLQMHEDEHAVNLEILQRQVEREEEALWLKYKDYQLVDHAMQSGEIEDDYKRREQISARAQDFYALIEEQLRGEFEAVAAGTIRAMVSALKQVLWDGRKDSRAQFEDRVELLIRALEEGHSVG</sequence>
<proteinExistence type="predicted"/>